<proteinExistence type="predicted"/>
<accession>A0A4Y2AHR4</accession>
<name>A0A4Y2AHR4_ARAVE</name>
<keyword evidence="2" id="KW-1185">Reference proteome</keyword>
<protein>
    <submittedName>
        <fullName evidence="1">Uncharacterized protein</fullName>
    </submittedName>
</protein>
<reference evidence="1 2" key="1">
    <citation type="journal article" date="2019" name="Sci. Rep.">
        <title>Orb-weaving spider Araneus ventricosus genome elucidates the spidroin gene catalogue.</title>
        <authorList>
            <person name="Kono N."/>
            <person name="Nakamura H."/>
            <person name="Ohtoshi R."/>
            <person name="Moran D.A.P."/>
            <person name="Shinohara A."/>
            <person name="Yoshida Y."/>
            <person name="Fujiwara M."/>
            <person name="Mori M."/>
            <person name="Tomita M."/>
            <person name="Arakawa K."/>
        </authorList>
    </citation>
    <scope>NUCLEOTIDE SEQUENCE [LARGE SCALE GENOMIC DNA]</scope>
</reference>
<evidence type="ECO:0000313" key="1">
    <source>
        <dbReference type="EMBL" id="GBL79147.1"/>
    </source>
</evidence>
<sequence length="108" mass="12268">MHTNACGCKKADLHCSLLCKHCIEQSCENPIPVILDNESEEGDAPAPIDMVDEQLECEGIEFTLSTIIKNRETIEKNYDAGNRKKMKIRYLTYPEVEEMCTKMVCPMP</sequence>
<dbReference type="OrthoDB" id="8195485at2759"/>
<comment type="caution">
    <text evidence="1">The sequence shown here is derived from an EMBL/GenBank/DDBJ whole genome shotgun (WGS) entry which is preliminary data.</text>
</comment>
<dbReference type="AlphaFoldDB" id="A0A4Y2AHR4"/>
<evidence type="ECO:0000313" key="2">
    <source>
        <dbReference type="Proteomes" id="UP000499080"/>
    </source>
</evidence>
<organism evidence="1 2">
    <name type="scientific">Araneus ventricosus</name>
    <name type="common">Orbweaver spider</name>
    <name type="synonym">Epeira ventricosa</name>
    <dbReference type="NCBI Taxonomy" id="182803"/>
    <lineage>
        <taxon>Eukaryota</taxon>
        <taxon>Metazoa</taxon>
        <taxon>Ecdysozoa</taxon>
        <taxon>Arthropoda</taxon>
        <taxon>Chelicerata</taxon>
        <taxon>Arachnida</taxon>
        <taxon>Araneae</taxon>
        <taxon>Araneomorphae</taxon>
        <taxon>Entelegynae</taxon>
        <taxon>Araneoidea</taxon>
        <taxon>Araneidae</taxon>
        <taxon>Araneus</taxon>
    </lineage>
</organism>
<dbReference type="EMBL" id="BGPR01000018">
    <property type="protein sequence ID" value="GBL79147.1"/>
    <property type="molecule type" value="Genomic_DNA"/>
</dbReference>
<gene>
    <name evidence="1" type="ORF">AVEN_92394_1</name>
</gene>
<dbReference type="Proteomes" id="UP000499080">
    <property type="component" value="Unassembled WGS sequence"/>
</dbReference>